<evidence type="ECO:0000256" key="7">
    <source>
        <dbReference type="ARBA" id="ARBA00023136"/>
    </source>
</evidence>
<name>A0A2Z6AWX7_9BACT</name>
<dbReference type="Pfam" id="PF01769">
    <property type="entry name" value="MgtE"/>
    <property type="match status" value="1"/>
</dbReference>
<dbReference type="SMART" id="SM00924">
    <property type="entry name" value="MgtE_N"/>
    <property type="match status" value="1"/>
</dbReference>
<dbReference type="InterPro" id="IPR006669">
    <property type="entry name" value="MgtE_transporter"/>
</dbReference>
<dbReference type="InterPro" id="IPR006668">
    <property type="entry name" value="Mg_transptr_MgtE_intracell_dom"/>
</dbReference>
<dbReference type="Pfam" id="PF03448">
    <property type="entry name" value="MgtE_N"/>
    <property type="match status" value="1"/>
</dbReference>
<dbReference type="GO" id="GO:0015095">
    <property type="term" value="F:magnesium ion transmembrane transporter activity"/>
    <property type="evidence" value="ECO:0007669"/>
    <property type="project" value="UniProtKB-UniRule"/>
</dbReference>
<keyword evidence="12" id="KW-1185">Reference proteome</keyword>
<dbReference type="Gene3D" id="1.10.357.20">
    <property type="entry name" value="SLC41 divalent cation transporters, integral membrane domain"/>
    <property type="match status" value="1"/>
</dbReference>
<feature type="transmembrane region" description="Helical" evidence="9">
    <location>
        <begin position="382"/>
        <end position="408"/>
    </location>
</feature>
<dbReference type="Gene3D" id="3.10.580.10">
    <property type="entry name" value="CBS-domain"/>
    <property type="match status" value="1"/>
</dbReference>
<evidence type="ECO:0000313" key="12">
    <source>
        <dbReference type="Proteomes" id="UP000269883"/>
    </source>
</evidence>
<reference evidence="11 12" key="1">
    <citation type="journal article" date="2018" name="Sci. Adv.">
        <title>Multi-heme cytochromes provide a pathway for survival in energy-limited environments.</title>
        <authorList>
            <person name="Deng X."/>
            <person name="Dohmae N."/>
            <person name="Nealson K.H."/>
            <person name="Hashimoto K."/>
            <person name="Okamoto A."/>
        </authorList>
    </citation>
    <scope>NUCLEOTIDE SEQUENCE [LARGE SCALE GENOMIC DNA]</scope>
    <source>
        <strain evidence="11 12">IS5</strain>
    </source>
</reference>
<feature type="transmembrane region" description="Helical" evidence="9">
    <location>
        <begin position="357"/>
        <end position="376"/>
    </location>
</feature>
<dbReference type="SUPFAM" id="SSF54631">
    <property type="entry name" value="CBS-domain pair"/>
    <property type="match status" value="1"/>
</dbReference>
<dbReference type="SUPFAM" id="SSF161093">
    <property type="entry name" value="MgtE membrane domain-like"/>
    <property type="match status" value="1"/>
</dbReference>
<feature type="transmembrane region" description="Helical" evidence="9">
    <location>
        <begin position="281"/>
        <end position="299"/>
    </location>
</feature>
<keyword evidence="6 9" id="KW-1133">Transmembrane helix</keyword>
<keyword evidence="8" id="KW-0129">CBS domain</keyword>
<keyword evidence="3 9" id="KW-0813">Transport</keyword>
<comment type="function">
    <text evidence="9">Acts as a magnesium transporter.</text>
</comment>
<evidence type="ECO:0000259" key="10">
    <source>
        <dbReference type="PROSITE" id="PS51371"/>
    </source>
</evidence>
<dbReference type="InterPro" id="IPR000644">
    <property type="entry name" value="CBS_dom"/>
</dbReference>
<dbReference type="InterPro" id="IPR036739">
    <property type="entry name" value="SLC41_membr_dom_sf"/>
</dbReference>
<comment type="subcellular location">
    <subcellularLocation>
        <location evidence="9">Cell membrane</location>
        <topology evidence="9">Multi-pass membrane protein</topology>
    </subcellularLocation>
    <subcellularLocation>
        <location evidence="1">Membrane</location>
        <topology evidence="1">Multi-pass membrane protein</topology>
    </subcellularLocation>
</comment>
<feature type="transmembrane region" description="Helical" evidence="9">
    <location>
        <begin position="305"/>
        <end position="323"/>
    </location>
</feature>
<dbReference type="Gene3D" id="1.25.60.10">
    <property type="entry name" value="MgtE N-terminal domain-like"/>
    <property type="match status" value="1"/>
</dbReference>
<comment type="subunit">
    <text evidence="9">Homodimer.</text>
</comment>
<evidence type="ECO:0000256" key="3">
    <source>
        <dbReference type="ARBA" id="ARBA00022448"/>
    </source>
</evidence>
<accession>A0A2Z6AWX7</accession>
<feature type="domain" description="CBS" evidence="10">
    <location>
        <begin position="197"/>
        <end position="255"/>
    </location>
</feature>
<dbReference type="CDD" id="cd04606">
    <property type="entry name" value="CBS_pair_Mg_transporter"/>
    <property type="match status" value="1"/>
</dbReference>
<dbReference type="Pfam" id="PF00571">
    <property type="entry name" value="CBS"/>
    <property type="match status" value="2"/>
</dbReference>
<dbReference type="InterPro" id="IPR006667">
    <property type="entry name" value="SLC41_membr_dom"/>
</dbReference>
<dbReference type="GO" id="GO:0046872">
    <property type="term" value="F:metal ion binding"/>
    <property type="evidence" value="ECO:0007669"/>
    <property type="project" value="UniProtKB-KW"/>
</dbReference>
<dbReference type="Proteomes" id="UP000269883">
    <property type="component" value="Chromosome"/>
</dbReference>
<dbReference type="AlphaFoldDB" id="A0A2Z6AWX7"/>
<evidence type="ECO:0000256" key="1">
    <source>
        <dbReference type="ARBA" id="ARBA00004141"/>
    </source>
</evidence>
<evidence type="ECO:0000256" key="6">
    <source>
        <dbReference type="ARBA" id="ARBA00022989"/>
    </source>
</evidence>
<sequence>MSKNETIAHNEQEIQRTEAHLAELEYAHPADGADVIEDLPLADQVEVVRGLDLEDAAEFLSEMEKHDRARLMRSLAPDLAADILEQMSPDDAADVLDDLDDAHKQQLLNRVESEEAAEIETLMTFDPDTAGGVMNTEITVVDQNLTADQAITLIRRAAEESEIPYYAYIVDSVETLVGVVSLRNLMLARPRKPLREMLENQQLVTTLYDTDKEDVAHLLRHYNFLAVPVVDYEGRLMGVVTHDDVMDIIHEEASEDMLGMVGAGQDETVDTPWLRSVALRLPWLIVNIANSIVAALVVYRFEGTIAQITILAVLMPMVANLAGNAGHQSLAMMIRQLAMEGWDPKRAWYAVWRESKIGVVNGLVMGLLIFIGVFLLTHQPLLAGVMAVALALDLIVGNASGAMFPIILKMLGRDPAQASSIFVTTVTDTMGFFLFLGLANMFLL</sequence>
<dbReference type="RefSeq" id="WP_126377282.1">
    <property type="nucleotide sequence ID" value="NZ_AP017378.1"/>
</dbReference>
<dbReference type="PANTHER" id="PTHR43773">
    <property type="entry name" value="MAGNESIUM TRANSPORTER MGTE"/>
    <property type="match status" value="1"/>
</dbReference>
<keyword evidence="4 9" id="KW-0812">Transmembrane</keyword>
<dbReference type="GO" id="GO:0005886">
    <property type="term" value="C:plasma membrane"/>
    <property type="evidence" value="ECO:0007669"/>
    <property type="project" value="UniProtKB-SubCell"/>
</dbReference>
<feature type="domain" description="CBS" evidence="10">
    <location>
        <begin position="134"/>
        <end position="196"/>
    </location>
</feature>
<dbReference type="PANTHER" id="PTHR43773:SF1">
    <property type="entry name" value="MAGNESIUM TRANSPORTER MGTE"/>
    <property type="match status" value="1"/>
</dbReference>
<evidence type="ECO:0000256" key="8">
    <source>
        <dbReference type="PROSITE-ProRule" id="PRU00703"/>
    </source>
</evidence>
<dbReference type="PROSITE" id="PS51371">
    <property type="entry name" value="CBS"/>
    <property type="match status" value="2"/>
</dbReference>
<dbReference type="EMBL" id="AP017378">
    <property type="protein sequence ID" value="BBD07757.1"/>
    <property type="molecule type" value="Genomic_DNA"/>
</dbReference>
<organism evidence="11 12">
    <name type="scientific">Desulfovibrio ferrophilus</name>
    <dbReference type="NCBI Taxonomy" id="241368"/>
    <lineage>
        <taxon>Bacteria</taxon>
        <taxon>Pseudomonadati</taxon>
        <taxon>Thermodesulfobacteriota</taxon>
        <taxon>Desulfovibrionia</taxon>
        <taxon>Desulfovibrionales</taxon>
        <taxon>Desulfovibrionaceae</taxon>
        <taxon>Desulfovibrio</taxon>
    </lineage>
</organism>
<dbReference type="OrthoDB" id="9790355at2"/>
<dbReference type="KEGG" id="dfl:DFE_1031"/>
<dbReference type="InterPro" id="IPR038076">
    <property type="entry name" value="MgtE_N_sf"/>
</dbReference>
<dbReference type="SMART" id="SM00116">
    <property type="entry name" value="CBS"/>
    <property type="match status" value="2"/>
</dbReference>
<feature type="transmembrane region" description="Helical" evidence="9">
    <location>
        <begin position="420"/>
        <end position="443"/>
    </location>
</feature>
<keyword evidence="9" id="KW-0479">Metal-binding</keyword>
<evidence type="ECO:0000256" key="5">
    <source>
        <dbReference type="ARBA" id="ARBA00022842"/>
    </source>
</evidence>
<keyword evidence="5 9" id="KW-0460">Magnesium</keyword>
<proteinExistence type="inferred from homology"/>
<evidence type="ECO:0000256" key="2">
    <source>
        <dbReference type="ARBA" id="ARBA00009749"/>
    </source>
</evidence>
<evidence type="ECO:0000256" key="4">
    <source>
        <dbReference type="ARBA" id="ARBA00022692"/>
    </source>
</evidence>
<dbReference type="InterPro" id="IPR046342">
    <property type="entry name" value="CBS_dom_sf"/>
</dbReference>
<dbReference type="SUPFAM" id="SSF158791">
    <property type="entry name" value="MgtE N-terminal domain-like"/>
    <property type="match status" value="1"/>
</dbReference>
<keyword evidence="7 9" id="KW-0472">Membrane</keyword>
<protein>
    <recommendedName>
        <fullName evidence="9">Magnesium transporter MgtE</fullName>
    </recommendedName>
</protein>
<keyword evidence="9" id="KW-1003">Cell membrane</keyword>
<dbReference type="NCBIfam" id="TIGR00400">
    <property type="entry name" value="mgtE"/>
    <property type="match status" value="1"/>
</dbReference>
<evidence type="ECO:0000256" key="9">
    <source>
        <dbReference type="RuleBase" id="RU362011"/>
    </source>
</evidence>
<comment type="similarity">
    <text evidence="2 9">Belongs to the SLC41A transporter family.</text>
</comment>
<gene>
    <name evidence="11" type="ORF">DFE_1031</name>
</gene>
<evidence type="ECO:0000313" key="11">
    <source>
        <dbReference type="EMBL" id="BBD07757.1"/>
    </source>
</evidence>